<name>A0A149QSR4_9PROT</name>
<dbReference type="Gene3D" id="3.30.1690.10">
    <property type="entry name" value="TcpA-like pilin"/>
    <property type="match status" value="1"/>
</dbReference>
<reference evidence="3 4" key="1">
    <citation type="submission" date="2015-06" db="EMBL/GenBank/DDBJ databases">
        <title>Improved classification and identification of acetic acid bacteria using matrix-assisted laser desorption/ionization time-of-flight mass spectrometry; Gluconobacter nephelii and Gluconobacter uchimurae are later heterotypic synonyms of Gluconobacter japonicus and Gluconobacter oxydans, respectively.</title>
        <authorList>
            <person name="Li L."/>
            <person name="Cleenwerck I."/>
            <person name="De Vuyst L."/>
            <person name="Vandamme P."/>
        </authorList>
    </citation>
    <scope>NUCLEOTIDE SEQUENCE [LARGE SCALE GENOMIC DNA]</scope>
    <source>
        <strain evidence="3 4">LMG 1764</strain>
    </source>
</reference>
<proteinExistence type="predicted"/>
<evidence type="ECO:0000259" key="2">
    <source>
        <dbReference type="Pfam" id="PF08805"/>
    </source>
</evidence>
<sequence length="184" mass="19752">MAGPRRHRSGAPRADIGLLETLLALFVGGLVLAGVTLLYGSGEGQRQAHATYDEVASIIVASKRVAASRSTYRGVTLVSLINTGDIPRKYIKGSSLYVPGGGYVSVTPFDLSGGSSTFKYMDIRLGNLTRAQCRGILSMDFSGMAYSMTATGYTYDSWAHPFPPEQLNTACLDNASNYIDIRLQ</sequence>
<dbReference type="Pfam" id="PF08805">
    <property type="entry name" value="PilS"/>
    <property type="match status" value="1"/>
</dbReference>
<dbReference type="AlphaFoldDB" id="A0A149QSR4"/>
<evidence type="ECO:0000256" key="1">
    <source>
        <dbReference type="SAM" id="Phobius"/>
    </source>
</evidence>
<dbReference type="EMBL" id="LHZB01000118">
    <property type="protein sequence ID" value="KXV00157.1"/>
    <property type="molecule type" value="Genomic_DNA"/>
</dbReference>
<keyword evidence="1" id="KW-0812">Transmembrane</keyword>
<dbReference type="InterPro" id="IPR045584">
    <property type="entry name" value="Pilin-like"/>
</dbReference>
<dbReference type="PATRIC" id="fig|442.7.peg.3458"/>
<feature type="domain" description="Type 4 secretion system PilS N-terminal" evidence="2">
    <location>
        <begin position="47"/>
        <end position="178"/>
    </location>
</feature>
<evidence type="ECO:0000313" key="4">
    <source>
        <dbReference type="Proteomes" id="UP000075573"/>
    </source>
</evidence>
<dbReference type="Proteomes" id="UP000075573">
    <property type="component" value="Unassembled WGS sequence"/>
</dbReference>
<dbReference type="SUPFAM" id="SSF54523">
    <property type="entry name" value="Pili subunits"/>
    <property type="match status" value="1"/>
</dbReference>
<keyword evidence="1" id="KW-1133">Transmembrane helix</keyword>
<dbReference type="InterPro" id="IPR014911">
    <property type="entry name" value="PilS_N"/>
</dbReference>
<keyword evidence="1" id="KW-0472">Membrane</keyword>
<organism evidence="3 4">
    <name type="scientific">Gluconobacter potus</name>
    <dbReference type="NCBI Taxonomy" id="2724927"/>
    <lineage>
        <taxon>Bacteria</taxon>
        <taxon>Pseudomonadati</taxon>
        <taxon>Pseudomonadota</taxon>
        <taxon>Alphaproteobacteria</taxon>
        <taxon>Acetobacterales</taxon>
        <taxon>Acetobacteraceae</taxon>
        <taxon>Gluconobacter</taxon>
    </lineage>
</organism>
<accession>A0A149QSR4</accession>
<protein>
    <recommendedName>
        <fullName evidence="2">Type 4 secretion system PilS N-terminal domain-containing protein</fullName>
    </recommendedName>
</protein>
<comment type="caution">
    <text evidence="3">The sequence shown here is derived from an EMBL/GenBank/DDBJ whole genome shotgun (WGS) entry which is preliminary data.</text>
</comment>
<gene>
    <name evidence="3" type="ORF">AD929_13220</name>
</gene>
<evidence type="ECO:0000313" key="3">
    <source>
        <dbReference type="EMBL" id="KXV00157.1"/>
    </source>
</evidence>
<feature type="transmembrane region" description="Helical" evidence="1">
    <location>
        <begin position="21"/>
        <end position="40"/>
    </location>
</feature>